<reference evidence="3 4" key="1">
    <citation type="submission" date="2018-06" db="EMBL/GenBank/DDBJ databases">
        <title>Sphaerisporangium craniellae sp. nov., isolated from a marine sponge in the South China Sea.</title>
        <authorList>
            <person name="Li L."/>
        </authorList>
    </citation>
    <scope>NUCLEOTIDE SEQUENCE [LARGE SCALE GENOMIC DNA]</scope>
    <source>
        <strain evidence="3 4">CCTCC AA 208026</strain>
    </source>
</reference>
<accession>A0A367FKV4</accession>
<gene>
    <name evidence="3" type="ORF">DQ384_16170</name>
</gene>
<dbReference type="CDD" id="cd10917">
    <property type="entry name" value="CE4_NodB_like_6s_7s"/>
    <property type="match status" value="1"/>
</dbReference>
<dbReference type="Gene3D" id="3.20.20.370">
    <property type="entry name" value="Glycoside hydrolase/deacetylase"/>
    <property type="match status" value="1"/>
</dbReference>
<evidence type="ECO:0000313" key="3">
    <source>
        <dbReference type="EMBL" id="RCG30275.1"/>
    </source>
</evidence>
<proteinExistence type="predicted"/>
<dbReference type="PROSITE" id="PS51677">
    <property type="entry name" value="NODB"/>
    <property type="match status" value="1"/>
</dbReference>
<evidence type="ECO:0000313" key="4">
    <source>
        <dbReference type="Proteomes" id="UP000253094"/>
    </source>
</evidence>
<dbReference type="InterPro" id="IPR050248">
    <property type="entry name" value="Polysacc_deacetylase_ArnD"/>
</dbReference>
<name>A0A367FKV4_9ACTN</name>
<dbReference type="InterPro" id="IPR002509">
    <property type="entry name" value="NODB_dom"/>
</dbReference>
<dbReference type="PANTHER" id="PTHR10587">
    <property type="entry name" value="GLYCOSYL TRANSFERASE-RELATED"/>
    <property type="match status" value="1"/>
</dbReference>
<feature type="domain" description="NodB homology" evidence="2">
    <location>
        <begin position="97"/>
        <end position="277"/>
    </location>
</feature>
<dbReference type="GO" id="GO:0016810">
    <property type="term" value="F:hydrolase activity, acting on carbon-nitrogen (but not peptide) bonds"/>
    <property type="evidence" value="ECO:0007669"/>
    <property type="project" value="InterPro"/>
</dbReference>
<comment type="caution">
    <text evidence="3">The sequence shown here is derived from an EMBL/GenBank/DDBJ whole genome shotgun (WGS) entry which is preliminary data.</text>
</comment>
<evidence type="ECO:0000259" key="2">
    <source>
        <dbReference type="PROSITE" id="PS51677"/>
    </source>
</evidence>
<feature type="region of interest" description="Disordered" evidence="1">
    <location>
        <begin position="45"/>
        <end position="77"/>
    </location>
</feature>
<dbReference type="Pfam" id="PF01522">
    <property type="entry name" value="Polysacc_deac_1"/>
    <property type="match status" value="1"/>
</dbReference>
<protein>
    <submittedName>
        <fullName evidence="3">Polysaccharide deacetylase family protein</fullName>
    </submittedName>
</protein>
<evidence type="ECO:0000256" key="1">
    <source>
        <dbReference type="SAM" id="MobiDB-lite"/>
    </source>
</evidence>
<dbReference type="SUPFAM" id="SSF88713">
    <property type="entry name" value="Glycoside hydrolase/deacetylase"/>
    <property type="match status" value="1"/>
</dbReference>
<dbReference type="InterPro" id="IPR011330">
    <property type="entry name" value="Glyco_hydro/deAcase_b/a-brl"/>
</dbReference>
<sequence length="279" mass="30497">MPVIGEYGVTVEDSEVGRRRALRALGALTLASLIVGDAVRTPPAGAPVAGRTSARKPVVRHPHAATPPHSGWPSSHLKARHQPVRSLIDLAPAAPGNAIALTIDDGPHPEWTPKMLDLLDEHDVRATFSLIGIQVKRYPRLAERIVRAGHQLCNHTMHHPIPFNRLPARRVTSEIVEAQGRISDATGVAARFFRSPGGSWSRRVVHTADEHGMIPIDWNVDPRDWSRPGTRRIAQSMLACRPGAILLCHDGGGDRSETLKALRTVIPRLKRRGLTFVAL</sequence>
<feature type="compositionally biased region" description="Basic residues" evidence="1">
    <location>
        <begin position="53"/>
        <end position="63"/>
    </location>
</feature>
<dbReference type="GO" id="GO:0005975">
    <property type="term" value="P:carbohydrate metabolic process"/>
    <property type="evidence" value="ECO:0007669"/>
    <property type="project" value="InterPro"/>
</dbReference>
<keyword evidence="4" id="KW-1185">Reference proteome</keyword>
<dbReference type="EMBL" id="QOIL01000008">
    <property type="protein sequence ID" value="RCG30275.1"/>
    <property type="molecule type" value="Genomic_DNA"/>
</dbReference>
<dbReference type="PANTHER" id="PTHR10587:SF137">
    <property type="entry name" value="4-DEOXY-4-FORMAMIDO-L-ARABINOSE-PHOSPHOUNDECAPRENOL DEFORMYLASE ARND-RELATED"/>
    <property type="match status" value="1"/>
</dbReference>
<dbReference type="OrthoDB" id="3521160at2"/>
<dbReference type="Proteomes" id="UP000253094">
    <property type="component" value="Unassembled WGS sequence"/>
</dbReference>
<dbReference type="AlphaFoldDB" id="A0A367FKV4"/>
<organism evidence="3 4">
    <name type="scientific">Sphaerisporangium album</name>
    <dbReference type="NCBI Taxonomy" id="509200"/>
    <lineage>
        <taxon>Bacteria</taxon>
        <taxon>Bacillati</taxon>
        <taxon>Actinomycetota</taxon>
        <taxon>Actinomycetes</taxon>
        <taxon>Streptosporangiales</taxon>
        <taxon>Streptosporangiaceae</taxon>
        <taxon>Sphaerisporangium</taxon>
    </lineage>
</organism>